<dbReference type="InterPro" id="IPR013087">
    <property type="entry name" value="Znf_C2H2_type"/>
</dbReference>
<organism evidence="3 4">
    <name type="scientific">Frankliniella fusca</name>
    <dbReference type="NCBI Taxonomy" id="407009"/>
    <lineage>
        <taxon>Eukaryota</taxon>
        <taxon>Metazoa</taxon>
        <taxon>Ecdysozoa</taxon>
        <taxon>Arthropoda</taxon>
        <taxon>Hexapoda</taxon>
        <taxon>Insecta</taxon>
        <taxon>Pterygota</taxon>
        <taxon>Neoptera</taxon>
        <taxon>Paraneoptera</taxon>
        <taxon>Thysanoptera</taxon>
        <taxon>Terebrantia</taxon>
        <taxon>Thripoidea</taxon>
        <taxon>Thripidae</taxon>
        <taxon>Frankliniella</taxon>
    </lineage>
</organism>
<dbReference type="SMART" id="SM00355">
    <property type="entry name" value="ZnF_C2H2"/>
    <property type="match status" value="2"/>
</dbReference>
<protein>
    <submittedName>
        <fullName evidence="3">Zinc finger and BTB domain-containing protein 11</fullName>
    </submittedName>
</protein>
<evidence type="ECO:0000313" key="3">
    <source>
        <dbReference type="EMBL" id="KAK3918566.1"/>
    </source>
</evidence>
<gene>
    <name evidence="3" type="ORF">KUF71_007813</name>
</gene>
<accession>A0AAE1HC30</accession>
<sequence length="903" mass="102057">MGIFCRICQERVGDIALYRKHLKDRKHLPPFQCFEGTCHGTTFALASSLLRHIQVKHPDTPASSTDQSVCNIRVECTSYDDGPSDVDMPSANESNSESESEDDDENINVRSETLTDLNLVFEKAIAQLCMNLWRKGNVPGVAIEMVVGEIEKLIVDVTKAVKQEIEKNLVKCAVPEDIISTAVRSVTVQSPGANLKTKETQMLYFERHFGLIKPEPRFIRHRYDQRLDPTSVFQQNTQVSSTYMSISIIKTLTAILNDPVLYKLIHEEKPSGDGHLRSFLDGTLAEEHALLRKYPHTLRLVLNGDEVEVVNKLGTKTFLHKIMGIYYLLQNLPSEENARLRAIHVAAYGYSADFDVELDVDCMLGEICRELEMLQSEDGVLISVNDSPYSLRAVVIALAADTEGAHKLMGLLSPSAACFCRWCTVQRKDMHQNIFALGEERTSQLHEQHIEEVARRGKPACASTGVKRDCILRPVFSKFSHFPQLAVFDSMHDILKGVAAMEIKLTLHEFCIRRKFFSSETLNARIKSFPYGPQDVKNKPTANFTDKSLSNQGHYAISQTAAQTWCLLRVFVFLVSADVPLDNPHLKLVSLMKRISEVVFSNDITQENIVQLENLIHDHHSLFFDLYPPVNQVNNPDENQEENEDWDENFVDDPDDLNPAHADNANEEENGAEPSNKKKKRMNKVIRPINKHHQILHYPSMIRRYGPAQNYWCMRFEAKHKIASQYATTSGNFINIASSVADVHQISHAADFREIDRPLREELQTSKKCVKITVSSYPYYQQLTSLGLDSSCVVSLPKHANVGGFYYKAGIYVVMPTRVNDLPVFGLIVQVVVWENSVILMIQEQETLSYNELFGAYACQPQSNNQETRAVFTSSLPAMQSISAWPRPNVSGLNYLSCRTVVN</sequence>
<feature type="domain" description="C2H2-type" evidence="2">
    <location>
        <begin position="3"/>
        <end position="27"/>
    </location>
</feature>
<evidence type="ECO:0000256" key="1">
    <source>
        <dbReference type="SAM" id="MobiDB-lite"/>
    </source>
</evidence>
<reference evidence="3" key="1">
    <citation type="submission" date="2021-07" db="EMBL/GenBank/DDBJ databases">
        <authorList>
            <person name="Catto M.A."/>
            <person name="Jacobson A."/>
            <person name="Kennedy G."/>
            <person name="Labadie P."/>
            <person name="Hunt B.G."/>
            <person name="Srinivasan R."/>
        </authorList>
    </citation>
    <scope>NUCLEOTIDE SEQUENCE</scope>
    <source>
        <strain evidence="3">PL_HMW_Pooled</strain>
        <tissue evidence="3">Head</tissue>
    </source>
</reference>
<evidence type="ECO:0000259" key="2">
    <source>
        <dbReference type="SMART" id="SM00355"/>
    </source>
</evidence>
<dbReference type="AlphaFoldDB" id="A0AAE1HC30"/>
<dbReference type="PANTHER" id="PTHR31912:SF34">
    <property type="entry name" value="NOTOCHORD-RELATED PROTEIN"/>
    <property type="match status" value="1"/>
</dbReference>
<feature type="compositionally biased region" description="Acidic residues" evidence="1">
    <location>
        <begin position="96"/>
        <end position="106"/>
    </location>
</feature>
<proteinExistence type="predicted"/>
<feature type="region of interest" description="Disordered" evidence="1">
    <location>
        <begin position="78"/>
        <end position="107"/>
    </location>
</feature>
<feature type="compositionally biased region" description="Acidic residues" evidence="1">
    <location>
        <begin position="638"/>
        <end position="656"/>
    </location>
</feature>
<comment type="caution">
    <text evidence="3">The sequence shown here is derived from an EMBL/GenBank/DDBJ whole genome shotgun (WGS) entry which is preliminary data.</text>
</comment>
<name>A0AAE1HC30_9NEOP</name>
<evidence type="ECO:0000313" key="4">
    <source>
        <dbReference type="Proteomes" id="UP001219518"/>
    </source>
</evidence>
<feature type="domain" description="C2H2-type" evidence="2">
    <location>
        <begin position="31"/>
        <end position="57"/>
    </location>
</feature>
<dbReference type="PANTHER" id="PTHR31912">
    <property type="entry name" value="IP13529P"/>
    <property type="match status" value="1"/>
</dbReference>
<dbReference type="Proteomes" id="UP001219518">
    <property type="component" value="Unassembled WGS sequence"/>
</dbReference>
<reference evidence="3" key="2">
    <citation type="journal article" date="2023" name="BMC Genomics">
        <title>Pest status, molecular evolution, and epigenetic factors derived from the genome assembly of Frankliniella fusca, a thysanopteran phytovirus vector.</title>
        <authorList>
            <person name="Catto M.A."/>
            <person name="Labadie P.E."/>
            <person name="Jacobson A.L."/>
            <person name="Kennedy G.G."/>
            <person name="Srinivasan R."/>
            <person name="Hunt B.G."/>
        </authorList>
    </citation>
    <scope>NUCLEOTIDE SEQUENCE</scope>
    <source>
        <strain evidence="3">PL_HMW_Pooled</strain>
    </source>
</reference>
<keyword evidence="4" id="KW-1185">Reference proteome</keyword>
<dbReference type="EMBL" id="JAHWGI010000959">
    <property type="protein sequence ID" value="KAK3918566.1"/>
    <property type="molecule type" value="Genomic_DNA"/>
</dbReference>
<feature type="region of interest" description="Disordered" evidence="1">
    <location>
        <begin position="631"/>
        <end position="683"/>
    </location>
</feature>